<evidence type="ECO:0008006" key="9">
    <source>
        <dbReference type="Google" id="ProtNLM"/>
    </source>
</evidence>
<keyword evidence="6" id="KW-0472">Membrane</keyword>
<dbReference type="PANTHER" id="PTHR13234:SF8">
    <property type="entry name" value="GAMMA-INTERFERON-INDUCIBLE LYSOSOMAL THIOL REDUCTASE"/>
    <property type="match status" value="1"/>
</dbReference>
<dbReference type="GO" id="GO:0005576">
    <property type="term" value="C:extracellular region"/>
    <property type="evidence" value="ECO:0007669"/>
    <property type="project" value="UniProtKB-SubCell"/>
</dbReference>
<gene>
    <name evidence="7" type="ORF">K402DRAFT_389788</name>
</gene>
<protein>
    <recommendedName>
        <fullName evidence="9">Gamma interferon inducible lysosomal thiol reductase</fullName>
    </recommendedName>
</protein>
<dbReference type="OrthoDB" id="958254at2759"/>
<evidence type="ECO:0000256" key="4">
    <source>
        <dbReference type="ARBA" id="ARBA00022729"/>
    </source>
</evidence>
<keyword evidence="6" id="KW-1133">Transmembrane helix</keyword>
<sequence>MDSKKPYPEPVANSLPPPSCCSGRRRLRYLLLPFLFLMALAWARWPAHQIHLQEYLQVSTQAPVVATTTGVVPAAEKKVQVEAHIMSKCPDARDCLRDLVIPAMESISTKVNFTLSFIGKTTDHDDGVACMHGQSECLGNIIELCTANLYPDPKIYLGFTMCLFKSYSNIPKQELVEDCALEHGVDFSKVNECMSKDDGAFGMGMLRSSVERSAAANVTKSCTVRVQENIWCIRDGGEWKECDGGSSPKDLVKEVEKLYKDKE</sequence>
<keyword evidence="8" id="KW-1185">Reference proteome</keyword>
<reference evidence="7" key="1">
    <citation type="journal article" date="2020" name="Stud. Mycol.">
        <title>101 Dothideomycetes genomes: a test case for predicting lifestyles and emergence of pathogens.</title>
        <authorList>
            <person name="Haridas S."/>
            <person name="Albert R."/>
            <person name="Binder M."/>
            <person name="Bloem J."/>
            <person name="Labutti K."/>
            <person name="Salamov A."/>
            <person name="Andreopoulos B."/>
            <person name="Baker S."/>
            <person name="Barry K."/>
            <person name="Bills G."/>
            <person name="Bluhm B."/>
            <person name="Cannon C."/>
            <person name="Castanera R."/>
            <person name="Culley D."/>
            <person name="Daum C."/>
            <person name="Ezra D."/>
            <person name="Gonzalez J."/>
            <person name="Henrissat B."/>
            <person name="Kuo A."/>
            <person name="Liang C."/>
            <person name="Lipzen A."/>
            <person name="Lutzoni F."/>
            <person name="Magnuson J."/>
            <person name="Mondo S."/>
            <person name="Nolan M."/>
            <person name="Ohm R."/>
            <person name="Pangilinan J."/>
            <person name="Park H.-J."/>
            <person name="Ramirez L."/>
            <person name="Alfaro M."/>
            <person name="Sun H."/>
            <person name="Tritt A."/>
            <person name="Yoshinaga Y."/>
            <person name="Zwiers L.-H."/>
            <person name="Turgeon B."/>
            <person name="Goodwin S."/>
            <person name="Spatafora J."/>
            <person name="Crous P."/>
            <person name="Grigoriev I."/>
        </authorList>
    </citation>
    <scope>NUCLEOTIDE SEQUENCE</scope>
    <source>
        <strain evidence="7">CBS 113979</strain>
    </source>
</reference>
<comment type="subcellular location">
    <subcellularLocation>
        <location evidence="1">Secreted</location>
    </subcellularLocation>
</comment>
<organism evidence="7 8">
    <name type="scientific">Aulographum hederae CBS 113979</name>
    <dbReference type="NCBI Taxonomy" id="1176131"/>
    <lineage>
        <taxon>Eukaryota</taxon>
        <taxon>Fungi</taxon>
        <taxon>Dikarya</taxon>
        <taxon>Ascomycota</taxon>
        <taxon>Pezizomycotina</taxon>
        <taxon>Dothideomycetes</taxon>
        <taxon>Pleosporomycetidae</taxon>
        <taxon>Aulographales</taxon>
        <taxon>Aulographaceae</taxon>
    </lineage>
</organism>
<dbReference type="PANTHER" id="PTHR13234">
    <property type="entry name" value="GAMMA-INTERFERON INDUCIBLE LYSOSOMAL THIOL REDUCTASE GILT"/>
    <property type="match status" value="1"/>
</dbReference>
<evidence type="ECO:0000256" key="5">
    <source>
        <dbReference type="ARBA" id="ARBA00023180"/>
    </source>
</evidence>
<keyword evidence="4" id="KW-0732">Signal</keyword>
<comment type="similarity">
    <text evidence="2">Belongs to the GILT family.</text>
</comment>
<keyword evidence="6" id="KW-0812">Transmembrane</keyword>
<evidence type="ECO:0000256" key="1">
    <source>
        <dbReference type="ARBA" id="ARBA00004613"/>
    </source>
</evidence>
<proteinExistence type="inferred from homology"/>
<evidence type="ECO:0000256" key="6">
    <source>
        <dbReference type="SAM" id="Phobius"/>
    </source>
</evidence>
<dbReference type="GO" id="GO:0016671">
    <property type="term" value="F:oxidoreductase activity, acting on a sulfur group of donors, disulfide as acceptor"/>
    <property type="evidence" value="ECO:0007669"/>
    <property type="project" value="InterPro"/>
</dbReference>
<evidence type="ECO:0000313" key="8">
    <source>
        <dbReference type="Proteomes" id="UP000800041"/>
    </source>
</evidence>
<evidence type="ECO:0000256" key="3">
    <source>
        <dbReference type="ARBA" id="ARBA00022525"/>
    </source>
</evidence>
<dbReference type="EMBL" id="ML977141">
    <property type="protein sequence ID" value="KAF1990886.1"/>
    <property type="molecule type" value="Genomic_DNA"/>
</dbReference>
<keyword evidence="5" id="KW-0325">Glycoprotein</keyword>
<name>A0A6G1HCD5_9PEZI</name>
<dbReference type="AlphaFoldDB" id="A0A6G1HCD5"/>
<accession>A0A6G1HCD5</accession>
<dbReference type="Pfam" id="PF03227">
    <property type="entry name" value="GILT"/>
    <property type="match status" value="1"/>
</dbReference>
<feature type="transmembrane region" description="Helical" evidence="6">
    <location>
        <begin position="27"/>
        <end position="45"/>
    </location>
</feature>
<dbReference type="InterPro" id="IPR004911">
    <property type="entry name" value="Interferon-induced_GILT"/>
</dbReference>
<dbReference type="Proteomes" id="UP000800041">
    <property type="component" value="Unassembled WGS sequence"/>
</dbReference>
<keyword evidence="3" id="KW-0964">Secreted</keyword>
<evidence type="ECO:0000313" key="7">
    <source>
        <dbReference type="EMBL" id="KAF1990886.1"/>
    </source>
</evidence>
<evidence type="ECO:0000256" key="2">
    <source>
        <dbReference type="ARBA" id="ARBA00005679"/>
    </source>
</evidence>